<evidence type="ECO:0000256" key="3">
    <source>
        <dbReference type="PROSITE-ProRule" id="PRU00708"/>
    </source>
</evidence>
<dbReference type="Pfam" id="PF01535">
    <property type="entry name" value="PPR"/>
    <property type="match status" value="1"/>
</dbReference>
<dbReference type="InterPro" id="IPR002885">
    <property type="entry name" value="PPR_rpt"/>
</dbReference>
<dbReference type="PANTHER" id="PTHR47941">
    <property type="entry name" value="PENTATRICOPEPTIDE REPEAT-CONTAINING PROTEIN 3, MITOCHONDRIAL"/>
    <property type="match status" value="1"/>
</dbReference>
<organism evidence="4 5">
    <name type="scientific">Sphenostylis stenocarpa</name>
    <dbReference type="NCBI Taxonomy" id="92480"/>
    <lineage>
        <taxon>Eukaryota</taxon>
        <taxon>Viridiplantae</taxon>
        <taxon>Streptophyta</taxon>
        <taxon>Embryophyta</taxon>
        <taxon>Tracheophyta</taxon>
        <taxon>Spermatophyta</taxon>
        <taxon>Magnoliopsida</taxon>
        <taxon>eudicotyledons</taxon>
        <taxon>Gunneridae</taxon>
        <taxon>Pentapetalae</taxon>
        <taxon>rosids</taxon>
        <taxon>fabids</taxon>
        <taxon>Fabales</taxon>
        <taxon>Fabaceae</taxon>
        <taxon>Papilionoideae</taxon>
        <taxon>50 kb inversion clade</taxon>
        <taxon>NPAAA clade</taxon>
        <taxon>indigoferoid/millettioid clade</taxon>
        <taxon>Phaseoleae</taxon>
        <taxon>Sphenostylis</taxon>
    </lineage>
</organism>
<dbReference type="Gene3D" id="1.25.40.10">
    <property type="entry name" value="Tetratricopeptide repeat domain"/>
    <property type="match status" value="1"/>
</dbReference>
<dbReference type="AlphaFoldDB" id="A0AA86ST65"/>
<evidence type="ECO:0000256" key="1">
    <source>
        <dbReference type="ARBA" id="ARBA00007626"/>
    </source>
</evidence>
<keyword evidence="5" id="KW-1185">Reference proteome</keyword>
<dbReference type="PROSITE" id="PS51375">
    <property type="entry name" value="PPR"/>
    <property type="match status" value="1"/>
</dbReference>
<reference evidence="4" key="1">
    <citation type="submission" date="2023-10" db="EMBL/GenBank/DDBJ databases">
        <authorList>
            <person name="Domelevo Entfellner J.-B."/>
        </authorList>
    </citation>
    <scope>NUCLEOTIDE SEQUENCE</scope>
</reference>
<comment type="similarity">
    <text evidence="1">Belongs to the PPR family. P subfamily.</text>
</comment>
<evidence type="ECO:0000313" key="5">
    <source>
        <dbReference type="Proteomes" id="UP001189624"/>
    </source>
</evidence>
<evidence type="ECO:0000313" key="4">
    <source>
        <dbReference type="EMBL" id="CAJ1952070.1"/>
    </source>
</evidence>
<feature type="repeat" description="PPR" evidence="3">
    <location>
        <begin position="111"/>
        <end position="145"/>
    </location>
</feature>
<gene>
    <name evidence="4" type="ORF">AYBTSS11_LOCUS15103</name>
</gene>
<accession>A0AA86ST65</accession>
<dbReference type="Gramene" id="rna-AYBTSS11_LOCUS15103">
    <property type="protein sequence ID" value="CAJ1952070.1"/>
    <property type="gene ID" value="gene-AYBTSS11_LOCUS15103"/>
</dbReference>
<name>A0AA86ST65_9FABA</name>
<dbReference type="NCBIfam" id="TIGR00756">
    <property type="entry name" value="PPR"/>
    <property type="match status" value="1"/>
</dbReference>
<keyword evidence="2" id="KW-0677">Repeat</keyword>
<dbReference type="InterPro" id="IPR011990">
    <property type="entry name" value="TPR-like_helical_dom_sf"/>
</dbReference>
<dbReference type="EMBL" id="OY731401">
    <property type="protein sequence ID" value="CAJ1952070.1"/>
    <property type="molecule type" value="Genomic_DNA"/>
</dbReference>
<dbReference type="Pfam" id="PF13041">
    <property type="entry name" value="PPR_2"/>
    <property type="match status" value="1"/>
</dbReference>
<sequence length="179" mass="21168">MPLYPLLEDHHVHDAVSRFNRMFHMRRVPSIIEFDKILGSLVEMKHYRIVMLYAKAIIWTEQLKLFNKMIEKGIQPDMSIYNVLIDGMCKGEDLNMQELFQDLFIKDSHLDVRTYNVMIHGFCKEGLIDEALALWSQMEDNGCMSSVVTFKIITRALFEKDEIESRKFLREMITRGFLK</sequence>
<evidence type="ECO:0008006" key="6">
    <source>
        <dbReference type="Google" id="ProtNLM"/>
    </source>
</evidence>
<protein>
    <recommendedName>
        <fullName evidence="6">Pentatricopeptide repeat-containing protein</fullName>
    </recommendedName>
</protein>
<proteinExistence type="inferred from homology"/>
<evidence type="ECO:0000256" key="2">
    <source>
        <dbReference type="ARBA" id="ARBA00022737"/>
    </source>
</evidence>
<dbReference type="Proteomes" id="UP001189624">
    <property type="component" value="Chromosome 4"/>
</dbReference>